<evidence type="ECO:0000256" key="2">
    <source>
        <dbReference type="ARBA" id="ARBA00023015"/>
    </source>
</evidence>
<dbReference type="SUPFAM" id="SSF88946">
    <property type="entry name" value="Sigma2 domain of RNA polymerase sigma factors"/>
    <property type="match status" value="1"/>
</dbReference>
<name>A0A7M1RR37_9CAUD</name>
<evidence type="ECO:0000256" key="1">
    <source>
        <dbReference type="ARBA" id="ARBA00010641"/>
    </source>
</evidence>
<dbReference type="InterPro" id="IPR013324">
    <property type="entry name" value="RNA_pol_sigma_r3/r4-like"/>
</dbReference>
<evidence type="ECO:0000256" key="3">
    <source>
        <dbReference type="ARBA" id="ARBA00023082"/>
    </source>
</evidence>
<dbReference type="InterPro" id="IPR039425">
    <property type="entry name" value="RNA_pol_sigma-70-like"/>
</dbReference>
<reference evidence="7 8" key="1">
    <citation type="submission" date="2020-07" db="EMBL/GenBank/DDBJ databases">
        <title>Taxonomic proposal: Crassvirales, a new order of highly abundant and diverse bacterial viruses.</title>
        <authorList>
            <person name="Shkoporov A.N."/>
            <person name="Stockdale S.R."/>
            <person name="Guerin E."/>
            <person name="Ross R.P."/>
            <person name="Hill C."/>
        </authorList>
    </citation>
    <scope>NUCLEOTIDE SEQUENCE [LARGE SCALE GENOMIC DNA]</scope>
</reference>
<accession>A0A7M1RR37</accession>
<keyword evidence="4" id="KW-0804">Transcription</keyword>
<dbReference type="SUPFAM" id="SSF88659">
    <property type="entry name" value="Sigma3 and sigma4 domains of RNA polymerase sigma factors"/>
    <property type="match status" value="1"/>
</dbReference>
<dbReference type="GO" id="GO:0016987">
    <property type="term" value="F:sigma factor activity"/>
    <property type="evidence" value="ECO:0007669"/>
    <property type="project" value="UniProtKB-KW"/>
</dbReference>
<feature type="domain" description="RNA polymerase sigma factor 70 region 4 type 2" evidence="6">
    <location>
        <begin position="133"/>
        <end position="185"/>
    </location>
</feature>
<dbReference type="Gene3D" id="1.10.1740.10">
    <property type="match status" value="1"/>
</dbReference>
<sequence>MPVIMTDLEKQQIFELIKQAKEGKQSAFTKLYNRFSKVIYNTIYYIVNNKDVADDLLSVTFTKAFSKLDSYVNNISFEMWLKTIAINTSIDYIRHTKKEKANYWIDDDANSLQLSNQASYSPEEDFIFAEKSDALDNALSRLRWKYKNIIELRSIQNLSYKQISEQLGLTESQVKSRLNKAREKLKELLTD</sequence>
<dbReference type="Gene3D" id="1.10.10.10">
    <property type="entry name" value="Winged helix-like DNA-binding domain superfamily/Winged helix DNA-binding domain"/>
    <property type="match status" value="1"/>
</dbReference>
<protein>
    <submittedName>
        <fullName evidence="7">RNA polymerase sigma-W factor</fullName>
    </submittedName>
</protein>
<evidence type="ECO:0000313" key="7">
    <source>
        <dbReference type="EMBL" id="QOR56905.1"/>
    </source>
</evidence>
<dbReference type="RefSeq" id="YP_010112357.1">
    <property type="nucleotide sequence ID" value="NC_055891.1"/>
</dbReference>
<dbReference type="InterPro" id="IPR013249">
    <property type="entry name" value="RNA_pol_sigma70_r4_t2"/>
</dbReference>
<evidence type="ECO:0000256" key="4">
    <source>
        <dbReference type="ARBA" id="ARBA00023163"/>
    </source>
</evidence>
<dbReference type="KEGG" id="vg:65130829"/>
<dbReference type="NCBIfam" id="TIGR02937">
    <property type="entry name" value="sigma70-ECF"/>
    <property type="match status" value="1"/>
</dbReference>
<dbReference type="Proteomes" id="UP000593985">
    <property type="component" value="Segment"/>
</dbReference>
<keyword evidence="2" id="KW-0805">Transcription regulation</keyword>
<evidence type="ECO:0000313" key="8">
    <source>
        <dbReference type="Proteomes" id="UP000593985"/>
    </source>
</evidence>
<dbReference type="Pfam" id="PF08281">
    <property type="entry name" value="Sigma70_r4_2"/>
    <property type="match status" value="1"/>
</dbReference>
<evidence type="ECO:0000259" key="5">
    <source>
        <dbReference type="Pfam" id="PF04542"/>
    </source>
</evidence>
<dbReference type="GO" id="GO:0006352">
    <property type="term" value="P:DNA-templated transcription initiation"/>
    <property type="evidence" value="ECO:0007669"/>
    <property type="project" value="InterPro"/>
</dbReference>
<dbReference type="PANTHER" id="PTHR43133">
    <property type="entry name" value="RNA POLYMERASE ECF-TYPE SIGMA FACTO"/>
    <property type="match status" value="1"/>
</dbReference>
<evidence type="ECO:0000259" key="6">
    <source>
        <dbReference type="Pfam" id="PF08281"/>
    </source>
</evidence>
<dbReference type="GeneID" id="65130829"/>
<keyword evidence="3" id="KW-0731">Sigma factor</keyword>
<dbReference type="GO" id="GO:0003677">
    <property type="term" value="F:DNA binding"/>
    <property type="evidence" value="ECO:0007669"/>
    <property type="project" value="InterPro"/>
</dbReference>
<dbReference type="InterPro" id="IPR014284">
    <property type="entry name" value="RNA_pol_sigma-70_dom"/>
</dbReference>
<dbReference type="InterPro" id="IPR013325">
    <property type="entry name" value="RNA_pol_sigma_r2"/>
</dbReference>
<dbReference type="InterPro" id="IPR007627">
    <property type="entry name" value="RNA_pol_sigma70_r2"/>
</dbReference>
<proteinExistence type="inferred from homology"/>
<dbReference type="PANTHER" id="PTHR43133:SF60">
    <property type="entry name" value="RNA POLYMERASE SIGMA FACTOR SIGV"/>
    <property type="match status" value="1"/>
</dbReference>
<keyword evidence="8" id="KW-1185">Reference proteome</keyword>
<organism evidence="7 8">
    <name type="scientific">uncultured phage cr60_1</name>
    <dbReference type="NCBI Taxonomy" id="2772082"/>
    <lineage>
        <taxon>Viruses</taxon>
        <taxon>Duplodnaviria</taxon>
        <taxon>Heunggongvirae</taxon>
        <taxon>Uroviricota</taxon>
        <taxon>Caudoviricetes</taxon>
        <taxon>Crassvirales</taxon>
        <taxon>Suoliviridae</taxon>
        <taxon>Loutivirinae</taxon>
        <taxon>Buchavirus</taxon>
        <taxon>Buchavirus hominis</taxon>
    </lineage>
</organism>
<dbReference type="InterPro" id="IPR036388">
    <property type="entry name" value="WH-like_DNA-bd_sf"/>
</dbReference>
<feature type="domain" description="RNA polymerase sigma-70 region 2" evidence="5">
    <location>
        <begin position="31"/>
        <end position="98"/>
    </location>
</feature>
<dbReference type="EMBL" id="MT774398">
    <property type="protein sequence ID" value="QOR56905.1"/>
    <property type="molecule type" value="Genomic_DNA"/>
</dbReference>
<comment type="similarity">
    <text evidence="1">Belongs to the sigma-70 factor family. ECF subfamily.</text>
</comment>
<dbReference type="Pfam" id="PF04542">
    <property type="entry name" value="Sigma70_r2"/>
    <property type="match status" value="1"/>
</dbReference>
<dbReference type="CDD" id="cd06171">
    <property type="entry name" value="Sigma70_r4"/>
    <property type="match status" value="1"/>
</dbReference>